<organism evidence="8 9">
    <name type="scientific">Enhygromyxa salina</name>
    <dbReference type="NCBI Taxonomy" id="215803"/>
    <lineage>
        <taxon>Bacteria</taxon>
        <taxon>Pseudomonadati</taxon>
        <taxon>Myxococcota</taxon>
        <taxon>Polyangia</taxon>
        <taxon>Nannocystales</taxon>
        <taxon>Nannocystaceae</taxon>
        <taxon>Enhygromyxa</taxon>
    </lineage>
</organism>
<dbReference type="InterPro" id="IPR039425">
    <property type="entry name" value="RNA_pol_sigma-70-like"/>
</dbReference>
<evidence type="ECO:0000256" key="4">
    <source>
        <dbReference type="ARBA" id="ARBA00023125"/>
    </source>
</evidence>
<keyword evidence="3" id="KW-0731">Sigma factor</keyword>
<evidence type="ECO:0008006" key="10">
    <source>
        <dbReference type="Google" id="ProtNLM"/>
    </source>
</evidence>
<reference evidence="8 9" key="1">
    <citation type="submission" date="2014-12" db="EMBL/GenBank/DDBJ databases">
        <title>Genome assembly of Enhygromyxa salina DSM 15201.</title>
        <authorList>
            <person name="Sharma G."/>
            <person name="Subramanian S."/>
        </authorList>
    </citation>
    <scope>NUCLEOTIDE SEQUENCE [LARGE SCALE GENOMIC DNA]</scope>
    <source>
        <strain evidence="8 9">DSM 15201</strain>
    </source>
</reference>
<dbReference type="InterPro" id="IPR007627">
    <property type="entry name" value="RNA_pol_sigma70_r2"/>
</dbReference>
<keyword evidence="5" id="KW-0804">Transcription</keyword>
<dbReference type="Pfam" id="PF04542">
    <property type="entry name" value="Sigma70_r2"/>
    <property type="match status" value="1"/>
</dbReference>
<dbReference type="GO" id="GO:0016987">
    <property type="term" value="F:sigma factor activity"/>
    <property type="evidence" value="ECO:0007669"/>
    <property type="project" value="UniProtKB-KW"/>
</dbReference>
<evidence type="ECO:0000256" key="1">
    <source>
        <dbReference type="ARBA" id="ARBA00010641"/>
    </source>
</evidence>
<dbReference type="PANTHER" id="PTHR43133">
    <property type="entry name" value="RNA POLYMERASE ECF-TYPE SIGMA FACTO"/>
    <property type="match status" value="1"/>
</dbReference>
<dbReference type="InterPro" id="IPR013324">
    <property type="entry name" value="RNA_pol_sigma_r3/r4-like"/>
</dbReference>
<feature type="domain" description="RNA polymerase sigma-70 region 2" evidence="6">
    <location>
        <begin position="19"/>
        <end position="84"/>
    </location>
</feature>
<sequence>MSSPPDPNKLREGEAAATEAFRRLLRAHICGYFNKESQVHDVTQDALLDLLAKLEAGAEPKQPEYWALNAANNAVRRELTRLRRHAIEYQSQVHGFAPDNGADHAELIDAREDLRKINALLADCEEVPLRALTAAVEGRNHREIAEELGISPGAARMTLARARSELSERFTARQKIDHLVRLARRAGLIVEHTNDAANADPNVPDSSSS</sequence>
<name>A0A0C2D7D0_9BACT</name>
<dbReference type="SUPFAM" id="SSF88946">
    <property type="entry name" value="Sigma2 domain of RNA polymerase sigma factors"/>
    <property type="match status" value="1"/>
</dbReference>
<dbReference type="AlphaFoldDB" id="A0A0C2D7D0"/>
<feature type="domain" description="RNA polymerase sigma factor 70 region 4 type 2" evidence="7">
    <location>
        <begin position="134"/>
        <end position="166"/>
    </location>
</feature>
<protein>
    <recommendedName>
        <fullName evidence="10">RNA polymerase sigma factor</fullName>
    </recommendedName>
</protein>
<dbReference type="NCBIfam" id="TIGR02937">
    <property type="entry name" value="sigma70-ECF"/>
    <property type="match status" value="1"/>
</dbReference>
<evidence type="ECO:0000259" key="7">
    <source>
        <dbReference type="Pfam" id="PF08281"/>
    </source>
</evidence>
<dbReference type="RefSeq" id="WP_052546457.1">
    <property type="nucleotide sequence ID" value="NZ_JMCC02000006.1"/>
</dbReference>
<accession>A0A0C2D7D0</accession>
<dbReference type="Gene3D" id="1.10.1740.10">
    <property type="match status" value="1"/>
</dbReference>
<evidence type="ECO:0000313" key="9">
    <source>
        <dbReference type="Proteomes" id="UP000031599"/>
    </source>
</evidence>
<dbReference type="PANTHER" id="PTHR43133:SF8">
    <property type="entry name" value="RNA POLYMERASE SIGMA FACTOR HI_1459-RELATED"/>
    <property type="match status" value="1"/>
</dbReference>
<keyword evidence="4" id="KW-0238">DNA-binding</keyword>
<dbReference type="Pfam" id="PF08281">
    <property type="entry name" value="Sigma70_r4_2"/>
    <property type="match status" value="1"/>
</dbReference>
<dbReference type="InterPro" id="IPR014284">
    <property type="entry name" value="RNA_pol_sigma-70_dom"/>
</dbReference>
<proteinExistence type="inferred from homology"/>
<dbReference type="Proteomes" id="UP000031599">
    <property type="component" value="Unassembled WGS sequence"/>
</dbReference>
<evidence type="ECO:0000256" key="3">
    <source>
        <dbReference type="ARBA" id="ARBA00023082"/>
    </source>
</evidence>
<dbReference type="InterPro" id="IPR013325">
    <property type="entry name" value="RNA_pol_sigma_r2"/>
</dbReference>
<comment type="caution">
    <text evidence="8">The sequence shown here is derived from an EMBL/GenBank/DDBJ whole genome shotgun (WGS) entry which is preliminary data.</text>
</comment>
<keyword evidence="2" id="KW-0805">Transcription regulation</keyword>
<dbReference type="Gene3D" id="1.10.10.10">
    <property type="entry name" value="Winged helix-like DNA-binding domain superfamily/Winged helix DNA-binding domain"/>
    <property type="match status" value="1"/>
</dbReference>
<dbReference type="GO" id="GO:0006352">
    <property type="term" value="P:DNA-templated transcription initiation"/>
    <property type="evidence" value="ECO:0007669"/>
    <property type="project" value="InterPro"/>
</dbReference>
<evidence type="ECO:0000256" key="2">
    <source>
        <dbReference type="ARBA" id="ARBA00023015"/>
    </source>
</evidence>
<gene>
    <name evidence="8" type="ORF">DB30_05970</name>
</gene>
<evidence type="ECO:0000313" key="8">
    <source>
        <dbReference type="EMBL" id="KIG19066.1"/>
    </source>
</evidence>
<dbReference type="GO" id="GO:0003677">
    <property type="term" value="F:DNA binding"/>
    <property type="evidence" value="ECO:0007669"/>
    <property type="project" value="UniProtKB-KW"/>
</dbReference>
<evidence type="ECO:0000259" key="6">
    <source>
        <dbReference type="Pfam" id="PF04542"/>
    </source>
</evidence>
<dbReference type="EMBL" id="JMCC02000006">
    <property type="protein sequence ID" value="KIG19066.1"/>
    <property type="molecule type" value="Genomic_DNA"/>
</dbReference>
<dbReference type="InterPro" id="IPR013249">
    <property type="entry name" value="RNA_pol_sigma70_r4_t2"/>
</dbReference>
<dbReference type="SUPFAM" id="SSF88659">
    <property type="entry name" value="Sigma3 and sigma4 domains of RNA polymerase sigma factors"/>
    <property type="match status" value="1"/>
</dbReference>
<evidence type="ECO:0000256" key="5">
    <source>
        <dbReference type="ARBA" id="ARBA00023163"/>
    </source>
</evidence>
<comment type="similarity">
    <text evidence="1">Belongs to the sigma-70 factor family. ECF subfamily.</text>
</comment>
<dbReference type="InterPro" id="IPR036388">
    <property type="entry name" value="WH-like_DNA-bd_sf"/>
</dbReference>